<sequence>MKDKAQSASSVNANQDKYEEKVMLLQLRGVLDYEAVKRAAQNGAIRVREADTETPLVQVGSSFYSGEWTETLGTDMIFSINSDAIDKSKMEFVAVSDTRLSTKKVLLSKDDDTKTNCSIDLGNNAG</sequence>
<dbReference type="GO" id="GO:0006383">
    <property type="term" value="P:transcription by RNA polymerase III"/>
    <property type="evidence" value="ECO:0007669"/>
    <property type="project" value="InterPro"/>
</dbReference>
<organism evidence="2 3">
    <name type="scientific">Meloidogyne incognita</name>
    <name type="common">Southern root-knot nematode worm</name>
    <name type="synonym">Oxyuris incognita</name>
    <dbReference type="NCBI Taxonomy" id="6306"/>
    <lineage>
        <taxon>Eukaryota</taxon>
        <taxon>Metazoa</taxon>
        <taxon>Ecdysozoa</taxon>
        <taxon>Nematoda</taxon>
        <taxon>Chromadorea</taxon>
        <taxon>Rhabditida</taxon>
        <taxon>Tylenchina</taxon>
        <taxon>Tylenchomorpha</taxon>
        <taxon>Tylenchoidea</taxon>
        <taxon>Meloidogynidae</taxon>
        <taxon>Meloidogyninae</taxon>
        <taxon>Meloidogyne</taxon>
        <taxon>Meloidogyne incognita group</taxon>
    </lineage>
</organism>
<name>A0A914NP54_MELIC</name>
<dbReference type="AlphaFoldDB" id="A0A914NP54"/>
<dbReference type="InterPro" id="IPR042771">
    <property type="entry name" value="GTF3C6-like"/>
</dbReference>
<accession>A0A914NP54</accession>
<dbReference type="Proteomes" id="UP000887563">
    <property type="component" value="Unplaced"/>
</dbReference>
<evidence type="ECO:0000313" key="3">
    <source>
        <dbReference type="WBParaSite" id="Minc3s06489g39901"/>
    </source>
</evidence>
<dbReference type="WBParaSite" id="Minc3s06489g39901">
    <property type="protein sequence ID" value="Minc3s06489g39901"/>
    <property type="gene ID" value="Minc3s06489g39901"/>
</dbReference>
<dbReference type="Gene3D" id="2.60.40.4370">
    <property type="match status" value="1"/>
</dbReference>
<evidence type="ECO:0000313" key="2">
    <source>
        <dbReference type="Proteomes" id="UP000887563"/>
    </source>
</evidence>
<dbReference type="InterPro" id="IPR019481">
    <property type="entry name" value="TFIIIC_triple_barrel"/>
</dbReference>
<dbReference type="Pfam" id="PF10419">
    <property type="entry name" value="TFIIIC_sub6"/>
    <property type="match status" value="1"/>
</dbReference>
<dbReference type="GO" id="GO:0000127">
    <property type="term" value="C:transcription factor TFIIIC complex"/>
    <property type="evidence" value="ECO:0007669"/>
    <property type="project" value="TreeGrafter"/>
</dbReference>
<proteinExistence type="predicted"/>
<evidence type="ECO:0000259" key="1">
    <source>
        <dbReference type="Pfam" id="PF10419"/>
    </source>
</evidence>
<protein>
    <submittedName>
        <fullName evidence="3">Transcription factor TFIIIC triple barrel domain-containing protein</fullName>
    </submittedName>
</protein>
<reference evidence="3" key="1">
    <citation type="submission" date="2022-11" db="UniProtKB">
        <authorList>
            <consortium name="WormBaseParasite"/>
        </authorList>
    </citation>
    <scope>IDENTIFICATION</scope>
</reference>
<dbReference type="PANTHER" id="PTHR21860">
    <property type="entry name" value="TRANSCRIPTION INITIATION FACTOR IIIC TFIIIC , POLYPEPTIDE 6-RELATED"/>
    <property type="match status" value="1"/>
</dbReference>
<keyword evidence="2" id="KW-1185">Reference proteome</keyword>
<feature type="domain" description="Transcription factor TFIIIC triple barrel" evidence="1">
    <location>
        <begin position="21"/>
        <end position="106"/>
    </location>
</feature>
<dbReference type="PANTHER" id="PTHR21860:SF2">
    <property type="entry name" value="GENERAL TRANSCRIPTION FACTOR 3C POLYPEPTIDE 6"/>
    <property type="match status" value="1"/>
</dbReference>